<dbReference type="STRING" id="1122207.MUS1_13280"/>
<keyword evidence="2" id="KW-1185">Reference proteome</keyword>
<organism evidence="1 2">
    <name type="scientific">Marinomonas ushuaiensis DSM 15871</name>
    <dbReference type="NCBI Taxonomy" id="1122207"/>
    <lineage>
        <taxon>Bacteria</taxon>
        <taxon>Pseudomonadati</taxon>
        <taxon>Pseudomonadota</taxon>
        <taxon>Gammaproteobacteria</taxon>
        <taxon>Oceanospirillales</taxon>
        <taxon>Oceanospirillaceae</taxon>
        <taxon>Marinomonas</taxon>
    </lineage>
</organism>
<gene>
    <name evidence="1" type="ORF">MUS1_13280</name>
</gene>
<sequence>MVGAFYKKHSKTALYANQRNTVKENEKLLDKSIKVPLF</sequence>
<dbReference type="AlphaFoldDB" id="X7E704"/>
<accession>X7E704</accession>
<protein>
    <submittedName>
        <fullName evidence="1">Uncharacterized protein</fullName>
    </submittedName>
</protein>
<dbReference type="PATRIC" id="fig|1122207.3.peg.1794"/>
<proteinExistence type="predicted"/>
<comment type="caution">
    <text evidence="1">The sequence shown here is derived from an EMBL/GenBank/DDBJ whole genome shotgun (WGS) entry which is preliminary data.</text>
</comment>
<evidence type="ECO:0000313" key="2">
    <source>
        <dbReference type="Proteomes" id="UP000054058"/>
    </source>
</evidence>
<reference evidence="1 2" key="1">
    <citation type="submission" date="2014-01" db="EMBL/GenBank/DDBJ databases">
        <title>Marinomonas ushuaiensis DSM 15871 Genome Sequencing.</title>
        <authorList>
            <person name="Lai Q."/>
            <person name="Shao Z.S."/>
        </authorList>
    </citation>
    <scope>NUCLEOTIDE SEQUENCE [LARGE SCALE GENOMIC DNA]</scope>
    <source>
        <strain evidence="1 2">DSM 15871</strain>
    </source>
</reference>
<dbReference type="Proteomes" id="UP000054058">
    <property type="component" value="Unassembled WGS sequence"/>
</dbReference>
<dbReference type="EMBL" id="JAMB01000006">
    <property type="protein sequence ID" value="ETX10946.1"/>
    <property type="molecule type" value="Genomic_DNA"/>
</dbReference>
<name>X7E704_9GAMM</name>
<evidence type="ECO:0000313" key="1">
    <source>
        <dbReference type="EMBL" id="ETX10946.1"/>
    </source>
</evidence>